<dbReference type="InterPro" id="IPR047803">
    <property type="entry name" value="DCD1A/B-like"/>
</dbReference>
<dbReference type="PANTHER" id="PTHR35190">
    <property type="entry name" value="PROTEIN DCD1B"/>
    <property type="match status" value="1"/>
</dbReference>
<gene>
    <name evidence="1" type="ORF">DF182_05360</name>
</gene>
<dbReference type="EMBL" id="QFFJ01000001">
    <property type="protein sequence ID" value="RBL92026.1"/>
    <property type="molecule type" value="Genomic_DNA"/>
</dbReference>
<protein>
    <submittedName>
        <fullName evidence="1">Uncharacterized protein</fullName>
    </submittedName>
</protein>
<organism evidence="1 2">
    <name type="scientific">Chitinophaga flava</name>
    <dbReference type="NCBI Taxonomy" id="2259036"/>
    <lineage>
        <taxon>Bacteria</taxon>
        <taxon>Pseudomonadati</taxon>
        <taxon>Bacteroidota</taxon>
        <taxon>Chitinophagia</taxon>
        <taxon>Chitinophagales</taxon>
        <taxon>Chitinophagaceae</taxon>
        <taxon>Chitinophaga</taxon>
    </lineage>
</organism>
<dbReference type="OrthoDB" id="264208at2"/>
<name>A0A365Y087_9BACT</name>
<proteinExistence type="predicted"/>
<sequence>MKENETAGSWTSRAVHNTAGFRSTEDIISAFEHDGYEVIKIVEYEGVRGFMAKSKTAFNYETGERKLSYYVEGTSFQMGYLMGLLAPQTVERMAVDYVYNFIPCMLKPDGDPEKFRLLWKVLWCFISLATRWLRRKYPKDIPAMYAEEMKGLVAGCKKATNGNTKVTFNKLWNLNTSFDLILSLTYTNFGMSELERYVKKRLPWFNRTMMMMPAFCNGFSAFGAATASGNAHYFGRDFMLSTGNVLEFTAAMIIYNPVESFDGHKAVPFVSMAAPGFVGSLAAMNNHGIGMGVNTVPAANCAPCRPGINSVLLVRHCAQYSQSAQEAVAITTESQRGVSWLYIVADGTADKAVVIECGKKEIHTDYLSYIPDNLKKLLPDQAFLKAHPSDIPQQMGLMQRWNDYRYPQAYMSFNKPLFEHFNKPYTDWQFSEKGYVDKKVTDTGCPFTYYFSPQREDKKDLLLVTNMYIIPEIRLAMMNASTVKKANPAQAIKIAKTTYDDVQWRYDVLNDELLNAYGHIDLAAAKDIISFLRPDGKYPDYTEKNPTSSDGKVRTIQGTISLCDLKNKVMESHYGYYADAWLKLTLPQYL</sequence>
<dbReference type="AlphaFoldDB" id="A0A365Y087"/>
<evidence type="ECO:0000313" key="2">
    <source>
        <dbReference type="Proteomes" id="UP000253410"/>
    </source>
</evidence>
<dbReference type="Gene3D" id="3.60.60.10">
    <property type="entry name" value="Penicillin V Acylase, Chain A"/>
    <property type="match status" value="1"/>
</dbReference>
<dbReference type="Proteomes" id="UP000253410">
    <property type="component" value="Unassembled WGS sequence"/>
</dbReference>
<keyword evidence="2" id="KW-1185">Reference proteome</keyword>
<dbReference type="PANTHER" id="PTHR35190:SF2">
    <property type="entry name" value="PROTEIN DCD1B"/>
    <property type="match status" value="1"/>
</dbReference>
<reference evidence="1 2" key="1">
    <citation type="submission" date="2018-05" db="EMBL/GenBank/DDBJ databases">
        <title>Chitinophaga sp. K3CV102501T nov., isolated from isolated from a monsoon evergreen broad-leaved forest soil.</title>
        <authorList>
            <person name="Lv Y."/>
        </authorList>
    </citation>
    <scope>NUCLEOTIDE SEQUENCE [LARGE SCALE GENOMIC DNA]</scope>
    <source>
        <strain evidence="1 2">GDMCC 1.1325</strain>
    </source>
</reference>
<comment type="caution">
    <text evidence="1">The sequence shown here is derived from an EMBL/GenBank/DDBJ whole genome shotgun (WGS) entry which is preliminary data.</text>
</comment>
<evidence type="ECO:0000313" key="1">
    <source>
        <dbReference type="EMBL" id="RBL92026.1"/>
    </source>
</evidence>
<dbReference type="RefSeq" id="WP_113614628.1">
    <property type="nucleotide sequence ID" value="NZ_QFFJ01000001.1"/>
</dbReference>
<accession>A0A365Y087</accession>